<name>A0A0S3T290_PHAAN</name>
<dbReference type="Proteomes" id="UP000291084">
    <property type="component" value="Chromosome 10"/>
</dbReference>
<evidence type="ECO:0000313" key="3">
    <source>
        <dbReference type="Proteomes" id="UP000291084"/>
    </source>
</evidence>
<keyword evidence="1" id="KW-0812">Transmembrane</keyword>
<reference evidence="2 3" key="1">
    <citation type="journal article" date="2015" name="Sci. Rep.">
        <title>The power of single molecule real-time sequencing technology in the de novo assembly of a eukaryotic genome.</title>
        <authorList>
            <person name="Sakai H."/>
            <person name="Naito K."/>
            <person name="Ogiso-Tanaka E."/>
            <person name="Takahashi Y."/>
            <person name="Iseki K."/>
            <person name="Muto C."/>
            <person name="Satou K."/>
            <person name="Teruya K."/>
            <person name="Shiroma A."/>
            <person name="Shimoji M."/>
            <person name="Hirano T."/>
            <person name="Itoh T."/>
            <person name="Kaga A."/>
            <person name="Tomooka N."/>
        </authorList>
    </citation>
    <scope>NUCLEOTIDE SEQUENCE [LARGE SCALE GENOMIC DNA]</scope>
    <source>
        <strain evidence="3">cv. Shumari</strain>
    </source>
</reference>
<evidence type="ECO:0000313" key="2">
    <source>
        <dbReference type="EMBL" id="BAT98978.1"/>
    </source>
</evidence>
<feature type="transmembrane region" description="Helical" evidence="1">
    <location>
        <begin position="20"/>
        <end position="46"/>
    </location>
</feature>
<evidence type="ECO:0000256" key="1">
    <source>
        <dbReference type="SAM" id="Phobius"/>
    </source>
</evidence>
<organism evidence="2 3">
    <name type="scientific">Vigna angularis var. angularis</name>
    <dbReference type="NCBI Taxonomy" id="157739"/>
    <lineage>
        <taxon>Eukaryota</taxon>
        <taxon>Viridiplantae</taxon>
        <taxon>Streptophyta</taxon>
        <taxon>Embryophyta</taxon>
        <taxon>Tracheophyta</taxon>
        <taxon>Spermatophyta</taxon>
        <taxon>Magnoliopsida</taxon>
        <taxon>eudicotyledons</taxon>
        <taxon>Gunneridae</taxon>
        <taxon>Pentapetalae</taxon>
        <taxon>rosids</taxon>
        <taxon>fabids</taxon>
        <taxon>Fabales</taxon>
        <taxon>Fabaceae</taxon>
        <taxon>Papilionoideae</taxon>
        <taxon>50 kb inversion clade</taxon>
        <taxon>NPAAA clade</taxon>
        <taxon>indigoferoid/millettioid clade</taxon>
        <taxon>Phaseoleae</taxon>
        <taxon>Vigna</taxon>
    </lineage>
</organism>
<sequence length="107" mass="12474">MCHLSILYPPMAHAFPPSCQIPTLSCGMLVFSPLLFSFWTGVLLLWNSHGNIRKTQWKELHILDYIYRTLGQRFIITMTTAAEKFHQRIPSRGRSRNFNLLFCFSNP</sequence>
<gene>
    <name evidence="2" type="primary">Vigan.10G034800</name>
    <name evidence="2" type="ORF">VIGAN_10034800</name>
</gene>
<dbReference type="EMBL" id="AP015043">
    <property type="protein sequence ID" value="BAT98978.1"/>
    <property type="molecule type" value="Genomic_DNA"/>
</dbReference>
<dbReference type="AlphaFoldDB" id="A0A0S3T290"/>
<accession>A0A0S3T290</accession>
<keyword evidence="1" id="KW-1133">Transmembrane helix</keyword>
<keyword evidence="3" id="KW-1185">Reference proteome</keyword>
<keyword evidence="1" id="KW-0472">Membrane</keyword>
<proteinExistence type="predicted"/>
<protein>
    <submittedName>
        <fullName evidence="2">Uncharacterized protein</fullName>
    </submittedName>
</protein>